<dbReference type="GO" id="GO:0016811">
    <property type="term" value="F:hydrolase activity, acting on carbon-nitrogen (but not peptide) bonds, in linear amides"/>
    <property type="evidence" value="ECO:0007669"/>
    <property type="project" value="TreeGrafter"/>
</dbReference>
<dbReference type="PANTHER" id="PTHR12993">
    <property type="entry name" value="N-ACETYLGLUCOSAMINYL-PHOSPHATIDYLINOSITOL DE-N-ACETYLASE-RELATED"/>
    <property type="match status" value="1"/>
</dbReference>
<dbReference type="InterPro" id="IPR003737">
    <property type="entry name" value="GlcNAc_PI_deacetylase-related"/>
</dbReference>
<sequence>MDDLRLMCILAHPDDEALGCGFTLAKVASEGVHITLICATRGERGWQGVPEVFPGEVALGKIREAELLEASRVLGIREVVFLDYLDGDLSRVNALEAVGKIAREIRRVRPQVVVTFDPSGAYGHPDHIAISQFSLGAVLAAADIGYIDAAGFAPHRVEKVYYMVDTVELVQMVKETIGPISMEVGGAVREHFGWPAWAVTTRINAVDYWETGLKGIACHHTQVSGILDQLYRLPETHDPGVWANQTFYRVFSLVPVKGSLETDLFEGLR</sequence>
<reference evidence="1" key="1">
    <citation type="journal article" date="2020" name="mSystems">
        <title>Genome- and Community-Level Interaction Insights into Carbon Utilization and Element Cycling Functions of Hydrothermarchaeota in Hydrothermal Sediment.</title>
        <authorList>
            <person name="Zhou Z."/>
            <person name="Liu Y."/>
            <person name="Xu W."/>
            <person name="Pan J."/>
            <person name="Luo Z.H."/>
            <person name="Li M."/>
        </authorList>
    </citation>
    <scope>NUCLEOTIDE SEQUENCE [LARGE SCALE GENOMIC DNA]</scope>
    <source>
        <strain evidence="1">SpSt-573</strain>
    </source>
</reference>
<dbReference type="Pfam" id="PF02585">
    <property type="entry name" value="PIG-L"/>
    <property type="match status" value="1"/>
</dbReference>
<dbReference type="InterPro" id="IPR024078">
    <property type="entry name" value="LmbE-like_dom_sf"/>
</dbReference>
<accession>A0A7C4KHN1</accession>
<dbReference type="Gene3D" id="3.40.50.10320">
    <property type="entry name" value="LmbE-like"/>
    <property type="match status" value="1"/>
</dbReference>
<proteinExistence type="predicted"/>
<dbReference type="EMBL" id="DSYK01000412">
    <property type="protein sequence ID" value="HGS21852.1"/>
    <property type="molecule type" value="Genomic_DNA"/>
</dbReference>
<protein>
    <submittedName>
        <fullName evidence="1">PIG-L family deacetylase</fullName>
    </submittedName>
</protein>
<evidence type="ECO:0000313" key="1">
    <source>
        <dbReference type="EMBL" id="HGS21852.1"/>
    </source>
</evidence>
<dbReference type="SUPFAM" id="SSF102588">
    <property type="entry name" value="LmbE-like"/>
    <property type="match status" value="1"/>
</dbReference>
<dbReference type="AlphaFoldDB" id="A0A7C4KHN1"/>
<dbReference type="PANTHER" id="PTHR12993:SF11">
    <property type="entry name" value="N-ACETYLGLUCOSAMINYL-PHOSPHATIDYLINOSITOL DE-N-ACETYLASE"/>
    <property type="match status" value="1"/>
</dbReference>
<gene>
    <name evidence="1" type="ORF">ENT37_08275</name>
</gene>
<comment type="caution">
    <text evidence="1">The sequence shown here is derived from an EMBL/GenBank/DDBJ whole genome shotgun (WGS) entry which is preliminary data.</text>
</comment>
<name>A0A7C4KHN1_9CHLR</name>
<organism evidence="1">
    <name type="scientific">Anaerolinea thermolimosa</name>
    <dbReference type="NCBI Taxonomy" id="229919"/>
    <lineage>
        <taxon>Bacteria</taxon>
        <taxon>Bacillati</taxon>
        <taxon>Chloroflexota</taxon>
        <taxon>Anaerolineae</taxon>
        <taxon>Anaerolineales</taxon>
        <taxon>Anaerolineaceae</taxon>
        <taxon>Anaerolinea</taxon>
    </lineage>
</organism>